<dbReference type="InterPro" id="IPR002347">
    <property type="entry name" value="SDR_fam"/>
</dbReference>
<proteinExistence type="inferred from homology"/>
<dbReference type="SUPFAM" id="SSF51735">
    <property type="entry name" value="NAD(P)-binding Rossmann-fold domains"/>
    <property type="match status" value="1"/>
</dbReference>
<dbReference type="PANTHER" id="PTHR42760">
    <property type="entry name" value="SHORT-CHAIN DEHYDROGENASES/REDUCTASES FAMILY MEMBER"/>
    <property type="match status" value="1"/>
</dbReference>
<evidence type="ECO:0000313" key="5">
    <source>
        <dbReference type="Proteomes" id="UP000612893"/>
    </source>
</evidence>
<comment type="similarity">
    <text evidence="1">Belongs to the short-chain dehydrogenases/reductases (SDR) family.</text>
</comment>
<evidence type="ECO:0000256" key="2">
    <source>
        <dbReference type="ARBA" id="ARBA00023002"/>
    </source>
</evidence>
<dbReference type="Pfam" id="PF13561">
    <property type="entry name" value="adh_short_C2"/>
    <property type="match status" value="1"/>
</dbReference>
<protein>
    <submittedName>
        <fullName evidence="4">SDR family oxidoreductase</fullName>
    </submittedName>
</protein>
<dbReference type="InterPro" id="IPR057326">
    <property type="entry name" value="KR_dom"/>
</dbReference>
<dbReference type="CDD" id="cd05233">
    <property type="entry name" value="SDR_c"/>
    <property type="match status" value="1"/>
</dbReference>
<dbReference type="PRINTS" id="PR00080">
    <property type="entry name" value="SDRFAMILY"/>
</dbReference>
<evidence type="ECO:0000313" key="4">
    <source>
        <dbReference type="EMBL" id="MBJ7597426.1"/>
    </source>
</evidence>
<comment type="caution">
    <text evidence="4">The sequence shown here is derived from an EMBL/GenBank/DDBJ whole genome shotgun (WGS) entry which is preliminary data.</text>
</comment>
<organism evidence="4 5">
    <name type="scientific">Candidatus Nephthysia bennettiae</name>
    <dbReference type="NCBI Taxonomy" id="3127016"/>
    <lineage>
        <taxon>Bacteria</taxon>
        <taxon>Bacillati</taxon>
        <taxon>Candidatus Dormiibacterota</taxon>
        <taxon>Candidatus Dormibacteria</taxon>
        <taxon>Candidatus Dormibacterales</taxon>
        <taxon>Candidatus Dormibacteraceae</taxon>
        <taxon>Candidatus Nephthysia</taxon>
    </lineage>
</organism>
<name>A0A934N6B4_9BACT</name>
<dbReference type="Proteomes" id="UP000612893">
    <property type="component" value="Unassembled WGS sequence"/>
</dbReference>
<dbReference type="InterPro" id="IPR020904">
    <property type="entry name" value="Sc_DH/Rdtase_CS"/>
</dbReference>
<dbReference type="GO" id="GO:0016616">
    <property type="term" value="F:oxidoreductase activity, acting on the CH-OH group of donors, NAD or NADP as acceptor"/>
    <property type="evidence" value="ECO:0007669"/>
    <property type="project" value="UniProtKB-ARBA"/>
</dbReference>
<keyword evidence="2" id="KW-0560">Oxidoreductase</keyword>
<dbReference type="EMBL" id="JAEKNR010000061">
    <property type="protein sequence ID" value="MBJ7597426.1"/>
    <property type="molecule type" value="Genomic_DNA"/>
</dbReference>
<dbReference type="PRINTS" id="PR00081">
    <property type="entry name" value="GDHRDH"/>
</dbReference>
<feature type="domain" description="Ketoreductase" evidence="3">
    <location>
        <begin position="17"/>
        <end position="185"/>
    </location>
</feature>
<dbReference type="NCBIfam" id="NF005559">
    <property type="entry name" value="PRK07231.1"/>
    <property type="match status" value="1"/>
</dbReference>
<accession>A0A934N6B4</accession>
<gene>
    <name evidence="4" type="ORF">JF922_04990</name>
</gene>
<reference evidence="4" key="1">
    <citation type="submission" date="2020-10" db="EMBL/GenBank/DDBJ databases">
        <title>Ca. Dormibacterota MAGs.</title>
        <authorList>
            <person name="Montgomery K."/>
        </authorList>
    </citation>
    <scope>NUCLEOTIDE SEQUENCE [LARGE SCALE GENOMIC DNA]</scope>
    <source>
        <strain evidence="4">SC8812_S17_10</strain>
    </source>
</reference>
<dbReference type="AlphaFoldDB" id="A0A934N6B4"/>
<evidence type="ECO:0000256" key="1">
    <source>
        <dbReference type="ARBA" id="ARBA00006484"/>
    </source>
</evidence>
<sequence>MPHVSRQGGLVTRHAGRRCLVTGGASGIGAAMVERFAAEGARLAVLDRCAIDRAPQGSRVELALQADVAVRREIADAFEAIERCWGGIDALMNNAGVSERQPCLEVTPEAWNRTIAINLTGAFFVAQAAAKLMLRGSTGGVVVNTASVSGMVGMPNYVAYNVSKAGLIEMTRTMALELAPNIRVNAICPGYVLTGMQRSEYSEAEIARCGARLPLKRLGRPEEVAALASFLASSDAEFATGQTFVIDGGETAGGLASS</sequence>
<dbReference type="Gene3D" id="3.40.50.720">
    <property type="entry name" value="NAD(P)-binding Rossmann-like Domain"/>
    <property type="match status" value="1"/>
</dbReference>
<dbReference type="PROSITE" id="PS00061">
    <property type="entry name" value="ADH_SHORT"/>
    <property type="match status" value="1"/>
</dbReference>
<keyword evidence="5" id="KW-1185">Reference proteome</keyword>
<evidence type="ECO:0000259" key="3">
    <source>
        <dbReference type="SMART" id="SM00822"/>
    </source>
</evidence>
<dbReference type="InterPro" id="IPR036291">
    <property type="entry name" value="NAD(P)-bd_dom_sf"/>
</dbReference>
<dbReference type="SMART" id="SM00822">
    <property type="entry name" value="PKS_KR"/>
    <property type="match status" value="1"/>
</dbReference>
<dbReference type="FunFam" id="3.40.50.720:FF:000084">
    <property type="entry name" value="Short-chain dehydrogenase reductase"/>
    <property type="match status" value="1"/>
</dbReference>
<dbReference type="RefSeq" id="WP_338199632.1">
    <property type="nucleotide sequence ID" value="NZ_JAEKNR010000061.1"/>
</dbReference>